<dbReference type="AlphaFoldDB" id="A0AAJ0MBR7"/>
<dbReference type="InterPro" id="IPR010730">
    <property type="entry name" value="HET"/>
</dbReference>
<evidence type="ECO:0000259" key="1">
    <source>
        <dbReference type="Pfam" id="PF06985"/>
    </source>
</evidence>
<evidence type="ECO:0000313" key="2">
    <source>
        <dbReference type="EMBL" id="KAK3348728.1"/>
    </source>
</evidence>
<name>A0AAJ0MBR7_9PEZI</name>
<sequence length="696" mass="78375">MSTSPYLSQAFDYSSVELKSPSTEIRLLQLYPSHPHESDGEKPDTGPIWDDSLVCHLYTTPIDNPENFKALSYVWGDDTKTKSITVVGSTPTGKTPGSGAVSSQRTSVIRITESLSTALRSLRGRRQDITLWIDQICINQADNDEKGQQVGLMGAVYSRATQVLVWLGPAADGSDALMDAFKSIGQGARDFGIESYLTRERYHLIEPMVSDEQPDDPATKGLQELLDSTAEAFAELLKDMTFKNWISRPYFSRAWIVQEFCLCADTVFVCGATKTLPVELIMFGLLMLKLAIGNAKRSNYTALLLPLLPLQRLQEVNQEPMAQLLSCRAIRQKHGGEPLYKLLRKCFVGHDTRAREHRDRVFALLGLAADADRLGIRPDYGVSDACILTRTARALIEMNGRVDTLCYSQFPKAIDHLPSWVPDWRSNLRPSFYTVNEVTNPHLFAASGKDSVLEAVAPTNEEEDQKHALGLRGWFVDVIEKIAEGDGWTDLGWDHIRYRHFFTQVDDLWKCSMEKNDPIHGDDTTATRRRKEEARWRVPIGDVYWTVEEGSQRASTDVAVYHGHTLKNIQYFERINQITPVDNYDRENDTSDWQERHRNGEVGQNYHDSMVVMKDKRPFLTQLGYLGMGPLEAQPGDAVVIFCGGQIPFVVRPLGPPPDGFQARQQSIYSFVGEAYCDGVMDGELIVKEKQTFFLS</sequence>
<comment type="caution">
    <text evidence="2">The sequence shown here is derived from an EMBL/GenBank/DDBJ whole genome shotgun (WGS) entry which is preliminary data.</text>
</comment>
<reference evidence="2" key="1">
    <citation type="journal article" date="2023" name="Mol. Phylogenet. Evol.">
        <title>Genome-scale phylogeny and comparative genomics of the fungal order Sordariales.</title>
        <authorList>
            <person name="Hensen N."/>
            <person name="Bonometti L."/>
            <person name="Westerberg I."/>
            <person name="Brannstrom I.O."/>
            <person name="Guillou S."/>
            <person name="Cros-Aarteil S."/>
            <person name="Calhoun S."/>
            <person name="Haridas S."/>
            <person name="Kuo A."/>
            <person name="Mondo S."/>
            <person name="Pangilinan J."/>
            <person name="Riley R."/>
            <person name="LaButti K."/>
            <person name="Andreopoulos B."/>
            <person name="Lipzen A."/>
            <person name="Chen C."/>
            <person name="Yan M."/>
            <person name="Daum C."/>
            <person name="Ng V."/>
            <person name="Clum A."/>
            <person name="Steindorff A."/>
            <person name="Ohm R.A."/>
            <person name="Martin F."/>
            <person name="Silar P."/>
            <person name="Natvig D.O."/>
            <person name="Lalanne C."/>
            <person name="Gautier V."/>
            <person name="Ament-Velasquez S.L."/>
            <person name="Kruys A."/>
            <person name="Hutchinson M.I."/>
            <person name="Powell A.J."/>
            <person name="Barry K."/>
            <person name="Miller A.N."/>
            <person name="Grigoriev I.V."/>
            <person name="Debuchy R."/>
            <person name="Gladieux P."/>
            <person name="Hiltunen Thoren M."/>
            <person name="Johannesson H."/>
        </authorList>
    </citation>
    <scope>NUCLEOTIDE SEQUENCE</scope>
    <source>
        <strain evidence="2">CBS 955.72</strain>
    </source>
</reference>
<evidence type="ECO:0000313" key="3">
    <source>
        <dbReference type="Proteomes" id="UP001275084"/>
    </source>
</evidence>
<keyword evidence="3" id="KW-1185">Reference proteome</keyword>
<feature type="domain" description="Heterokaryon incompatibility" evidence="1">
    <location>
        <begin position="68"/>
        <end position="259"/>
    </location>
</feature>
<reference evidence="2" key="2">
    <citation type="submission" date="2023-06" db="EMBL/GenBank/DDBJ databases">
        <authorList>
            <consortium name="Lawrence Berkeley National Laboratory"/>
            <person name="Haridas S."/>
            <person name="Hensen N."/>
            <person name="Bonometti L."/>
            <person name="Westerberg I."/>
            <person name="Brannstrom I.O."/>
            <person name="Guillou S."/>
            <person name="Cros-Aarteil S."/>
            <person name="Calhoun S."/>
            <person name="Kuo A."/>
            <person name="Mondo S."/>
            <person name="Pangilinan J."/>
            <person name="Riley R."/>
            <person name="Labutti K."/>
            <person name="Andreopoulos B."/>
            <person name="Lipzen A."/>
            <person name="Chen C."/>
            <person name="Yanf M."/>
            <person name="Daum C."/>
            <person name="Ng V."/>
            <person name="Clum A."/>
            <person name="Steindorff A."/>
            <person name="Ohm R."/>
            <person name="Martin F."/>
            <person name="Silar P."/>
            <person name="Natvig D."/>
            <person name="Lalanne C."/>
            <person name="Gautier V."/>
            <person name="Ament-Velasquez S.L."/>
            <person name="Kruys A."/>
            <person name="Hutchinson M.I."/>
            <person name="Powell A.J."/>
            <person name="Barry K."/>
            <person name="Miller A.N."/>
            <person name="Grigoriev I.V."/>
            <person name="Debuchy R."/>
            <person name="Gladieux P."/>
            <person name="Thoren M.H."/>
            <person name="Johannesson H."/>
        </authorList>
    </citation>
    <scope>NUCLEOTIDE SEQUENCE</scope>
    <source>
        <strain evidence="2">CBS 955.72</strain>
    </source>
</reference>
<dbReference type="PANTHER" id="PTHR24148:SF73">
    <property type="entry name" value="HET DOMAIN PROTEIN (AFU_ORTHOLOGUE AFUA_8G01020)"/>
    <property type="match status" value="1"/>
</dbReference>
<organism evidence="2 3">
    <name type="scientific">Lasiosphaeria hispida</name>
    <dbReference type="NCBI Taxonomy" id="260671"/>
    <lineage>
        <taxon>Eukaryota</taxon>
        <taxon>Fungi</taxon>
        <taxon>Dikarya</taxon>
        <taxon>Ascomycota</taxon>
        <taxon>Pezizomycotina</taxon>
        <taxon>Sordariomycetes</taxon>
        <taxon>Sordariomycetidae</taxon>
        <taxon>Sordariales</taxon>
        <taxon>Lasiosphaeriaceae</taxon>
        <taxon>Lasiosphaeria</taxon>
    </lineage>
</organism>
<proteinExistence type="predicted"/>
<dbReference type="Pfam" id="PF06985">
    <property type="entry name" value="HET"/>
    <property type="match status" value="1"/>
</dbReference>
<dbReference type="Pfam" id="PF26639">
    <property type="entry name" value="Het-6_barrel"/>
    <property type="match status" value="1"/>
</dbReference>
<gene>
    <name evidence="2" type="ORF">B0T25DRAFT_228610</name>
</gene>
<protein>
    <submittedName>
        <fullName evidence="2">Heterokaryon incompatibility protein-domain-containing protein</fullName>
    </submittedName>
</protein>
<accession>A0AAJ0MBR7</accession>
<dbReference type="EMBL" id="JAUIQD010000005">
    <property type="protein sequence ID" value="KAK3348728.1"/>
    <property type="molecule type" value="Genomic_DNA"/>
</dbReference>
<dbReference type="InterPro" id="IPR052895">
    <property type="entry name" value="HetReg/Transcr_Mod"/>
</dbReference>
<dbReference type="Proteomes" id="UP001275084">
    <property type="component" value="Unassembled WGS sequence"/>
</dbReference>
<dbReference type="PANTHER" id="PTHR24148">
    <property type="entry name" value="ANKYRIN REPEAT DOMAIN-CONTAINING PROTEIN 39 HOMOLOG-RELATED"/>
    <property type="match status" value="1"/>
</dbReference>